<keyword evidence="2" id="KW-1185">Reference proteome</keyword>
<dbReference type="RefSeq" id="WP_089136037.1">
    <property type="nucleotide sequence ID" value="NZ_BCMG01000001.1"/>
</dbReference>
<dbReference type="EMBL" id="BCMG01000001">
    <property type="protein sequence ID" value="GAT17925.1"/>
    <property type="molecule type" value="Genomic_DNA"/>
</dbReference>
<sequence length="150" mass="16708">MKKLVLVTLSLIVGLVGGLSAVGNTASASSLQRGLPRALRNSKWQSKSRYIKGLHEYRSATLVFHKMSIVHYGPQKGEPVDIYGLSYKYAGHHIYELHGHLEKQAVALGLHWAGEVKIYSSHKINYADCNITEDGQIFTNNLANTVYNRK</sequence>
<evidence type="ECO:0000313" key="2">
    <source>
        <dbReference type="Proteomes" id="UP000198402"/>
    </source>
</evidence>
<gene>
    <name evidence="1" type="ORF">IWT126_00182</name>
</gene>
<accession>A0A1Z5H4F7</accession>
<evidence type="ECO:0000313" key="1">
    <source>
        <dbReference type="EMBL" id="GAT17925.1"/>
    </source>
</evidence>
<organism evidence="1 2">
    <name type="scientific">Secundilactobacillus silagei JCM 19001</name>
    <dbReference type="NCBI Taxonomy" id="1302250"/>
    <lineage>
        <taxon>Bacteria</taxon>
        <taxon>Bacillati</taxon>
        <taxon>Bacillota</taxon>
        <taxon>Bacilli</taxon>
        <taxon>Lactobacillales</taxon>
        <taxon>Lactobacillaceae</taxon>
        <taxon>Secundilactobacillus</taxon>
    </lineage>
</organism>
<protein>
    <submittedName>
        <fullName evidence="1">Uncharacterized protein</fullName>
    </submittedName>
</protein>
<dbReference type="Proteomes" id="UP000198402">
    <property type="component" value="Unassembled WGS sequence"/>
</dbReference>
<reference evidence="1 2" key="1">
    <citation type="submission" date="2015-11" db="EMBL/GenBank/DDBJ databases">
        <title>Draft genome sequences of new species of the genus Lactobacillus isolated from orchardgrass silage.</title>
        <authorList>
            <person name="Tohno M."/>
            <person name="Tanizawa Y."/>
            <person name="Arita M."/>
        </authorList>
    </citation>
    <scope>NUCLEOTIDE SEQUENCE [LARGE SCALE GENOMIC DNA]</scope>
    <source>
        <strain evidence="1 2">IWT126</strain>
    </source>
</reference>
<name>A0A1Z5H4F7_9LACO</name>
<dbReference type="AlphaFoldDB" id="A0A1Z5H4F7"/>
<proteinExistence type="predicted"/>
<comment type="caution">
    <text evidence="1">The sequence shown here is derived from an EMBL/GenBank/DDBJ whole genome shotgun (WGS) entry which is preliminary data.</text>
</comment>
<dbReference type="OrthoDB" id="2325266at2"/>